<dbReference type="EMBL" id="OX459948">
    <property type="protein sequence ID" value="CAI9155275.1"/>
    <property type="molecule type" value="Genomic_DNA"/>
</dbReference>
<organism evidence="2 3">
    <name type="scientific">Rangifer tarandus platyrhynchus</name>
    <name type="common">Svalbard reindeer</name>
    <dbReference type="NCBI Taxonomy" id="3082113"/>
    <lineage>
        <taxon>Eukaryota</taxon>
        <taxon>Metazoa</taxon>
        <taxon>Chordata</taxon>
        <taxon>Craniata</taxon>
        <taxon>Vertebrata</taxon>
        <taxon>Euteleostomi</taxon>
        <taxon>Mammalia</taxon>
        <taxon>Eutheria</taxon>
        <taxon>Laurasiatheria</taxon>
        <taxon>Artiodactyla</taxon>
        <taxon>Ruminantia</taxon>
        <taxon>Pecora</taxon>
        <taxon>Cervidae</taxon>
        <taxon>Odocoileinae</taxon>
        <taxon>Rangifer</taxon>
    </lineage>
</organism>
<evidence type="ECO:0000313" key="3">
    <source>
        <dbReference type="Proteomes" id="UP001176941"/>
    </source>
</evidence>
<protein>
    <submittedName>
        <fullName evidence="2">Uncharacterized protein</fullName>
    </submittedName>
</protein>
<feature type="compositionally biased region" description="Polar residues" evidence="1">
    <location>
        <begin position="117"/>
        <end position="130"/>
    </location>
</feature>
<sequence length="153" mass="15904">MSSSGRRARGYRPGPSGQAQCEPPAAHQACAAPSPRSAPRTGARRGKVEARGGTCADADPGRDRSQAAARAWTRQVRGGRPSAVPHGAPSQPAAWGRRALHPQLPPTPPPRAARTHSGLSTPQATGSRQLPTLVWPFWAAPLTPDPRSHASGG</sequence>
<evidence type="ECO:0000256" key="1">
    <source>
        <dbReference type="SAM" id="MobiDB-lite"/>
    </source>
</evidence>
<keyword evidence="3" id="KW-1185">Reference proteome</keyword>
<feature type="compositionally biased region" description="Low complexity" evidence="1">
    <location>
        <begin position="31"/>
        <end position="41"/>
    </location>
</feature>
<feature type="compositionally biased region" description="Basic residues" evidence="1">
    <location>
        <begin position="1"/>
        <end position="10"/>
    </location>
</feature>
<feature type="region of interest" description="Disordered" evidence="1">
    <location>
        <begin position="1"/>
        <end position="132"/>
    </location>
</feature>
<reference evidence="2" key="1">
    <citation type="submission" date="2023-04" db="EMBL/GenBank/DDBJ databases">
        <authorList>
            <consortium name="ELIXIR-Norway"/>
        </authorList>
    </citation>
    <scope>NUCLEOTIDE SEQUENCE [LARGE SCALE GENOMIC DNA]</scope>
</reference>
<accession>A0ABN8Y100</accession>
<dbReference type="Proteomes" id="UP001176941">
    <property type="component" value="Chromosome 12"/>
</dbReference>
<gene>
    <name evidence="2" type="ORF">MRATA1EN1_LOCUS4237</name>
</gene>
<evidence type="ECO:0000313" key="2">
    <source>
        <dbReference type="EMBL" id="CAI9155275.1"/>
    </source>
</evidence>
<name>A0ABN8Y100_RANTA</name>
<proteinExistence type="predicted"/>